<dbReference type="PANTHER" id="PTHR43639">
    <property type="entry name" value="OXIDOREDUCTASE, SHORT-CHAIN DEHYDROGENASE/REDUCTASE FAMILY (AFU_ORTHOLOGUE AFUA_5G02870)"/>
    <property type="match status" value="1"/>
</dbReference>
<dbReference type="GO" id="GO:0016491">
    <property type="term" value="F:oxidoreductase activity"/>
    <property type="evidence" value="ECO:0007669"/>
    <property type="project" value="UniProtKB-KW"/>
</dbReference>
<gene>
    <name evidence="3" type="ORF">AB5J58_28070</name>
</gene>
<evidence type="ECO:0000313" key="3">
    <source>
        <dbReference type="EMBL" id="XDQ03773.1"/>
    </source>
</evidence>
<keyword evidence="2 3" id="KW-0560">Oxidoreductase</keyword>
<comment type="similarity">
    <text evidence="1">Belongs to the short-chain dehydrogenases/reductases (SDR) family.</text>
</comment>
<accession>A0AB39MG54</accession>
<evidence type="ECO:0000256" key="2">
    <source>
        <dbReference type="ARBA" id="ARBA00023002"/>
    </source>
</evidence>
<dbReference type="Gene3D" id="3.40.50.720">
    <property type="entry name" value="NAD(P)-binding Rossmann-like Domain"/>
    <property type="match status" value="1"/>
</dbReference>
<name>A0AB39MG54_9ACTN</name>
<evidence type="ECO:0000256" key="1">
    <source>
        <dbReference type="ARBA" id="ARBA00006484"/>
    </source>
</evidence>
<dbReference type="InterPro" id="IPR002347">
    <property type="entry name" value="SDR_fam"/>
</dbReference>
<dbReference type="FunFam" id="3.40.50.720:FF:000084">
    <property type="entry name" value="Short-chain dehydrogenase reductase"/>
    <property type="match status" value="1"/>
</dbReference>
<dbReference type="CDD" id="cd05233">
    <property type="entry name" value="SDR_c"/>
    <property type="match status" value="1"/>
</dbReference>
<dbReference type="PANTHER" id="PTHR43639:SF1">
    <property type="entry name" value="SHORT-CHAIN DEHYDROGENASE_REDUCTASE FAMILY PROTEIN"/>
    <property type="match status" value="1"/>
</dbReference>
<dbReference type="PRINTS" id="PR00080">
    <property type="entry name" value="SDRFAMILY"/>
</dbReference>
<dbReference type="AlphaFoldDB" id="A0AB39MG54"/>
<dbReference type="PRINTS" id="PR00081">
    <property type="entry name" value="GDHRDH"/>
</dbReference>
<dbReference type="EC" id="1.1.1.-" evidence="3"/>
<dbReference type="EMBL" id="CP163431">
    <property type="protein sequence ID" value="XDQ03773.1"/>
    <property type="molecule type" value="Genomic_DNA"/>
</dbReference>
<proteinExistence type="inferred from homology"/>
<protein>
    <submittedName>
        <fullName evidence="3">SDR family NAD(P)-dependent oxidoreductase</fullName>
        <ecNumber evidence="3">1.1.1.-</ecNumber>
    </submittedName>
</protein>
<dbReference type="InterPro" id="IPR036291">
    <property type="entry name" value="NAD(P)-bd_dom_sf"/>
</dbReference>
<dbReference type="Pfam" id="PF13561">
    <property type="entry name" value="adh_short_C2"/>
    <property type="match status" value="1"/>
</dbReference>
<dbReference type="RefSeq" id="WP_369189566.1">
    <property type="nucleotide sequence ID" value="NZ_CP163431.1"/>
</dbReference>
<reference evidence="3" key="1">
    <citation type="submission" date="2024-07" db="EMBL/GenBank/DDBJ databases">
        <authorList>
            <person name="Yu S.T."/>
        </authorList>
    </citation>
    <scope>NUCLEOTIDE SEQUENCE</scope>
    <source>
        <strain evidence="3">R08</strain>
    </source>
</reference>
<organism evidence="3">
    <name type="scientific">Streptomyces sp. R08</name>
    <dbReference type="NCBI Taxonomy" id="3238624"/>
    <lineage>
        <taxon>Bacteria</taxon>
        <taxon>Bacillati</taxon>
        <taxon>Actinomycetota</taxon>
        <taxon>Actinomycetes</taxon>
        <taxon>Kitasatosporales</taxon>
        <taxon>Streptomycetaceae</taxon>
        <taxon>Streptomyces</taxon>
    </lineage>
</organism>
<sequence length="269" mass="27794">MANRLGESGELDGLKRPDGLEGKVAVITGAASGIGAATARVLVREGASVVLGDINDAALEKLVAELGDSAVGLHADVTQEEGIRSLVQAALDSFGRLDVLDNNAAAEIPEDTGTATSSDEAWRRTFDLNVMAAVWGARHAIPAMLASDGGGSIINISSGAVRHPTATKAAYGACKSALETFSLYLGAQHGAAGIRSNVVRPGFVLTEGVRDIFDEEQRSRFADMLTLGRVCEPQDVAETVAFLASPASGYVNCAVLDIDGGGARPMVSW</sequence>
<dbReference type="SUPFAM" id="SSF51735">
    <property type="entry name" value="NAD(P)-binding Rossmann-fold domains"/>
    <property type="match status" value="1"/>
</dbReference>